<protein>
    <submittedName>
        <fullName evidence="1">Uncharacterized protein</fullName>
    </submittedName>
</protein>
<dbReference type="Proteomes" id="UP000333828">
    <property type="component" value="Unassembled WGS sequence"/>
</dbReference>
<dbReference type="GO" id="GO:0003676">
    <property type="term" value="F:nucleic acid binding"/>
    <property type="evidence" value="ECO:0007669"/>
    <property type="project" value="InterPro"/>
</dbReference>
<keyword evidence="2" id="KW-1185">Reference proteome</keyword>
<name>A0A5E4UJY0_9BURK</name>
<organism evidence="1 2">
    <name type="scientific">Pandoraea iniqua</name>
    <dbReference type="NCBI Taxonomy" id="2508288"/>
    <lineage>
        <taxon>Bacteria</taxon>
        <taxon>Pseudomonadati</taxon>
        <taxon>Pseudomonadota</taxon>
        <taxon>Betaproteobacteria</taxon>
        <taxon>Burkholderiales</taxon>
        <taxon>Burkholderiaceae</taxon>
        <taxon>Pandoraea</taxon>
    </lineage>
</organism>
<dbReference type="Gene3D" id="3.30.420.10">
    <property type="entry name" value="Ribonuclease H-like superfamily/Ribonuclease H"/>
    <property type="match status" value="1"/>
</dbReference>
<evidence type="ECO:0000313" key="2">
    <source>
        <dbReference type="Proteomes" id="UP000333828"/>
    </source>
</evidence>
<dbReference type="InterPro" id="IPR036397">
    <property type="entry name" value="RNaseH_sf"/>
</dbReference>
<dbReference type="RefSeq" id="WP_254439491.1">
    <property type="nucleotide sequence ID" value="NZ_CABPSI010000002.1"/>
</dbReference>
<proteinExistence type="predicted"/>
<evidence type="ECO:0000313" key="1">
    <source>
        <dbReference type="EMBL" id="VVE00226.1"/>
    </source>
</evidence>
<dbReference type="AlphaFoldDB" id="A0A5E4UJY0"/>
<accession>A0A5E4UJY0</accession>
<sequence>MRLFDEMPMNARLPMEHDESDPFATPQATTTRAPAFETHRSILALDLGTKLGWASVGRNGHVRSGSLTCAPRSREAAGQRWSRFRELLTDCYAELGEIHAVYFEDVKRHGPNQVIAAHVYGGFLAHLEHWCAGRNIEMTGVGVGQVKKAWTGAGNAKKPEMIAAAQARGFRPKDDNEADALAILSLAITRENAR</sequence>
<reference evidence="1 2" key="1">
    <citation type="submission" date="2019-08" db="EMBL/GenBank/DDBJ databases">
        <authorList>
            <person name="Peeters C."/>
        </authorList>
    </citation>
    <scope>NUCLEOTIDE SEQUENCE [LARGE SCALE GENOMIC DNA]</scope>
    <source>
        <strain evidence="1 2">LMG 31115</strain>
    </source>
</reference>
<gene>
    <name evidence="1" type="ORF">PIN31115_02065</name>
</gene>
<dbReference type="SUPFAM" id="SSF53098">
    <property type="entry name" value="Ribonuclease H-like"/>
    <property type="match status" value="1"/>
</dbReference>
<dbReference type="EMBL" id="CABPSI010000002">
    <property type="protein sequence ID" value="VVE00226.1"/>
    <property type="molecule type" value="Genomic_DNA"/>
</dbReference>
<dbReference type="InterPro" id="IPR012337">
    <property type="entry name" value="RNaseH-like_sf"/>
</dbReference>